<evidence type="ECO:0000256" key="1">
    <source>
        <dbReference type="SAM" id="SignalP"/>
    </source>
</evidence>
<evidence type="ECO:0000313" key="2">
    <source>
        <dbReference type="EMBL" id="AET40522.1"/>
    </source>
</evidence>
<organism evidence="2 3">
    <name type="scientific">Eremothecium cymbalariae (strain CBS 270.75 / DBVPG 7215 / KCTC 17166 / NRRL Y-17582)</name>
    <name type="common">Yeast</name>
    <dbReference type="NCBI Taxonomy" id="931890"/>
    <lineage>
        <taxon>Eukaryota</taxon>
        <taxon>Fungi</taxon>
        <taxon>Dikarya</taxon>
        <taxon>Ascomycota</taxon>
        <taxon>Saccharomycotina</taxon>
        <taxon>Saccharomycetes</taxon>
        <taxon>Saccharomycetales</taxon>
        <taxon>Saccharomycetaceae</taxon>
        <taxon>Eremothecium</taxon>
    </lineage>
</organism>
<gene>
    <name evidence="2" type="ordered locus">Ecym_6130</name>
</gene>
<dbReference type="InParanoid" id="G8JV43"/>
<dbReference type="OMA" id="RESICEC"/>
<protein>
    <recommendedName>
        <fullName evidence="4">Extracellular membrane protein CFEM domain-containing protein</fullName>
    </recommendedName>
</protein>
<evidence type="ECO:0008006" key="4">
    <source>
        <dbReference type="Google" id="ProtNLM"/>
    </source>
</evidence>
<dbReference type="AlphaFoldDB" id="G8JV43"/>
<dbReference type="KEGG" id="erc:Ecym_6130"/>
<name>G8JV43_ERECY</name>
<evidence type="ECO:0000313" key="3">
    <source>
        <dbReference type="Proteomes" id="UP000006790"/>
    </source>
</evidence>
<dbReference type="Proteomes" id="UP000006790">
    <property type="component" value="Chromosome 6"/>
</dbReference>
<keyword evidence="3" id="KW-1185">Reference proteome</keyword>
<dbReference type="OrthoDB" id="4070544at2759"/>
<feature type="chain" id="PRO_5003510938" description="Extracellular membrane protein CFEM domain-containing protein" evidence="1">
    <location>
        <begin position="21"/>
        <end position="418"/>
    </location>
</feature>
<sequence>MIQGLYRLFFINVCMSLGLGRCQLQYSLSNCPSIQNELLALNISLGNCSEDLTDCLMNEFSASNALCATCIIVSNDLQRESICECLQCLINTLATKCSKAHCAGSRTTGLVYKLSQKFDNSLPKALPLVSEPVHELQYVADSNNVIRRGIFTGERYSLINALLEALGHKVVNKEEGMWYFELDSLPNVESIKAPSDKTYTNTVTTGKVTESHTLSMHNSESVFNIVNKASSPIFTASLSIESSHKQSKPQLTSSVIDLTYAPIEVVNAATTNMVGTRYAPYVTGPTKIAPDESTRFAMRTKAYPSEATKIPFLSSSTTSSESKAFIISIAAATFATFSIFAISDISTTVDSLKQEGFEPCLEVDAIFHPASYNDESDINEFTDSEVDNEVMRTLPVPVPHSTHSFTEIADTIHKMNFT</sequence>
<reference evidence="3" key="1">
    <citation type="journal article" date="2012" name="G3 (Bethesda)">
        <title>Pichia sorbitophila, an interspecies yeast hybrid reveals early steps of genome resolution following polyploidization.</title>
        <authorList>
            <person name="Leh Louis V."/>
            <person name="Despons L."/>
            <person name="Friedrich A."/>
            <person name="Martin T."/>
            <person name="Durrens P."/>
            <person name="Casaregola S."/>
            <person name="Neuveglise C."/>
            <person name="Fairhead C."/>
            <person name="Marck C."/>
            <person name="Cruz J.A."/>
            <person name="Straub M.L."/>
            <person name="Kugler V."/>
            <person name="Sacerdot C."/>
            <person name="Uzunov Z."/>
            <person name="Thierry A."/>
            <person name="Weiss S."/>
            <person name="Bleykasten C."/>
            <person name="De Montigny J."/>
            <person name="Jacques N."/>
            <person name="Jung P."/>
            <person name="Lemaire M."/>
            <person name="Mallet S."/>
            <person name="Morel G."/>
            <person name="Richard G.F."/>
            <person name="Sarkar A."/>
            <person name="Savel G."/>
            <person name="Schacherer J."/>
            <person name="Seret M.L."/>
            <person name="Talla E."/>
            <person name="Samson G."/>
            <person name="Jubin C."/>
            <person name="Poulain J."/>
            <person name="Vacherie B."/>
            <person name="Barbe V."/>
            <person name="Pelletier E."/>
            <person name="Sherman D.J."/>
            <person name="Westhof E."/>
            <person name="Weissenbach J."/>
            <person name="Baret P.V."/>
            <person name="Wincker P."/>
            <person name="Gaillardin C."/>
            <person name="Dujon B."/>
            <person name="Souciet J.L."/>
        </authorList>
    </citation>
    <scope>NUCLEOTIDE SEQUENCE [LARGE SCALE GENOMIC DNA]</scope>
    <source>
        <strain evidence="3">CBS 270.75 / DBVPG 7215 / KCTC 17166 / NRRL Y-17582</strain>
    </source>
</reference>
<dbReference type="EMBL" id="CP002502">
    <property type="protein sequence ID" value="AET40522.1"/>
    <property type="molecule type" value="Genomic_DNA"/>
</dbReference>
<keyword evidence="1" id="KW-0732">Signal</keyword>
<dbReference type="HOGENOM" id="CLU_657257_0_0_1"/>
<accession>G8JV43</accession>
<dbReference type="GeneID" id="11470996"/>
<proteinExistence type="predicted"/>
<dbReference type="RefSeq" id="XP_003647339.1">
    <property type="nucleotide sequence ID" value="XM_003647291.1"/>
</dbReference>
<feature type="signal peptide" evidence="1">
    <location>
        <begin position="1"/>
        <end position="20"/>
    </location>
</feature>